<dbReference type="PANTHER" id="PTHR46532">
    <property type="entry name" value="MALE FERTILITY FACTOR KL5"/>
    <property type="match status" value="1"/>
</dbReference>
<feature type="domain" description="Dynein heavy chain tail" evidence="1">
    <location>
        <begin position="190"/>
        <end position="394"/>
    </location>
</feature>
<dbReference type="PANTHER" id="PTHR46532:SF11">
    <property type="entry name" value="DYNEIN AXONEMAL HEAVY CHAIN 12"/>
    <property type="match status" value="1"/>
</dbReference>
<dbReference type="GO" id="GO:0005858">
    <property type="term" value="C:axonemal dynein complex"/>
    <property type="evidence" value="ECO:0007669"/>
    <property type="project" value="TreeGrafter"/>
</dbReference>
<name>A0A7J8G6X6_ROUAE</name>
<dbReference type="AlphaFoldDB" id="A0A7J8G6X6"/>
<dbReference type="GO" id="GO:0051959">
    <property type="term" value="F:dynein light intermediate chain binding"/>
    <property type="evidence" value="ECO:0007669"/>
    <property type="project" value="InterPro"/>
</dbReference>
<dbReference type="Gene3D" id="3.10.490.20">
    <property type="match status" value="1"/>
</dbReference>
<dbReference type="GO" id="GO:0045505">
    <property type="term" value="F:dynein intermediate chain binding"/>
    <property type="evidence" value="ECO:0007669"/>
    <property type="project" value="InterPro"/>
</dbReference>
<dbReference type="GO" id="GO:0007018">
    <property type="term" value="P:microtubule-based movement"/>
    <property type="evidence" value="ECO:0007669"/>
    <property type="project" value="InterPro"/>
</dbReference>
<evidence type="ECO:0000259" key="1">
    <source>
        <dbReference type="Pfam" id="PF08385"/>
    </source>
</evidence>
<keyword evidence="3" id="KW-1185">Reference proteome</keyword>
<accession>A0A7J8G6X6</accession>
<dbReference type="InterPro" id="IPR013594">
    <property type="entry name" value="Dynein_heavy_tail"/>
</dbReference>
<dbReference type="Proteomes" id="UP000593571">
    <property type="component" value="Unassembled WGS sequence"/>
</dbReference>
<dbReference type="InterPro" id="IPR026983">
    <property type="entry name" value="DHC"/>
</dbReference>
<sequence>MTITPDVRLEYLEGVASIMLKFKPDKWGKMLSVEEHLAWLMDFLEKPDVLVLVLTLSPAGTIVPCLGFPASLKTKGVYFVKKKPKNISKDNYKDALLYGDLSPTPVDQLIAVVEEVLYSLLNQSENLSGWPWVVSEDIMKQVHKLKNEMFVMGGKIKGKTLLPVPEHLGSLDGTLESMERIPSSLDNSLLHAIETIIIDWSHQVRDVLSKDSAQALLDGLQPLPRVEFEFWDARLQNLKCIHDQLNRPKVNKIVEILEKAKSCYWPALQNVYLNVTEGLKEANDIVLYLMPLRILLEEMEQADFTMLPTFIAKVLYTICFIWATSEHYNTPSRVIVTLQEFCNQLIEMTRTYLSPEEVLKGLQGEIEEVLNNISLSVNILRELYRAYDFCCVNMELFFKPQSFLTAIMQSMARKNEWPLDKMCLSVEVTKKTREDMTAPPREGSYVYGLFMEGARWDTQTGVIAEARLKELTPAMPVIFVKAIPVDRMETKNMYECPVYKTRIRGPTYVWTFNLKTKEKAAKWVLAAVALLLQV</sequence>
<dbReference type="InterPro" id="IPR043160">
    <property type="entry name" value="Dynein_C_barrel"/>
</dbReference>
<organism evidence="2 3">
    <name type="scientific">Rousettus aegyptiacus</name>
    <name type="common">Egyptian fruit bat</name>
    <name type="synonym">Pteropus aegyptiacus</name>
    <dbReference type="NCBI Taxonomy" id="9407"/>
    <lineage>
        <taxon>Eukaryota</taxon>
        <taxon>Metazoa</taxon>
        <taxon>Chordata</taxon>
        <taxon>Craniata</taxon>
        <taxon>Vertebrata</taxon>
        <taxon>Euteleostomi</taxon>
        <taxon>Mammalia</taxon>
        <taxon>Eutheria</taxon>
        <taxon>Laurasiatheria</taxon>
        <taxon>Chiroptera</taxon>
        <taxon>Yinpterochiroptera</taxon>
        <taxon>Pteropodoidea</taxon>
        <taxon>Pteropodidae</taxon>
        <taxon>Rousettinae</taxon>
        <taxon>Rousettus</taxon>
    </lineage>
</organism>
<dbReference type="FunFam" id="3.10.490.20:FF:000002">
    <property type="entry name" value="Dynein axonemal heavy chain 17"/>
    <property type="match status" value="1"/>
</dbReference>
<protein>
    <submittedName>
        <fullName evidence="2">Dynein axonemal heavy chain 17</fullName>
    </submittedName>
</protein>
<gene>
    <name evidence="2" type="ORF">HJG63_003968</name>
</gene>
<evidence type="ECO:0000313" key="2">
    <source>
        <dbReference type="EMBL" id="KAF6455666.1"/>
    </source>
</evidence>
<reference evidence="2 3" key="1">
    <citation type="journal article" date="2020" name="Nature">
        <title>Six reference-quality genomes reveal evolution of bat adaptations.</title>
        <authorList>
            <person name="Jebb D."/>
            <person name="Huang Z."/>
            <person name="Pippel M."/>
            <person name="Hughes G.M."/>
            <person name="Lavrichenko K."/>
            <person name="Devanna P."/>
            <person name="Winkler S."/>
            <person name="Jermiin L.S."/>
            <person name="Skirmuntt E.C."/>
            <person name="Katzourakis A."/>
            <person name="Burkitt-Gray L."/>
            <person name="Ray D.A."/>
            <person name="Sullivan K.A.M."/>
            <person name="Roscito J.G."/>
            <person name="Kirilenko B.M."/>
            <person name="Davalos L.M."/>
            <person name="Corthals A.P."/>
            <person name="Power M.L."/>
            <person name="Jones G."/>
            <person name="Ransome R.D."/>
            <person name="Dechmann D.K.N."/>
            <person name="Locatelli A.G."/>
            <person name="Puechmaille S.J."/>
            <person name="Fedrigo O."/>
            <person name="Jarvis E.D."/>
            <person name="Hiller M."/>
            <person name="Vernes S.C."/>
            <person name="Myers E.W."/>
            <person name="Teeling E.C."/>
        </authorList>
    </citation>
    <scope>NUCLEOTIDE SEQUENCE [LARGE SCALE GENOMIC DNA]</scope>
    <source>
        <strain evidence="2">MRouAeg1</strain>
        <tissue evidence="2">Muscle</tissue>
    </source>
</reference>
<proteinExistence type="predicted"/>
<comment type="caution">
    <text evidence="2">The sequence shown here is derived from an EMBL/GenBank/DDBJ whole genome shotgun (WGS) entry which is preliminary data.</text>
</comment>
<dbReference type="Pfam" id="PF08385">
    <property type="entry name" value="DHC_N1"/>
    <property type="match status" value="1"/>
</dbReference>
<evidence type="ECO:0000313" key="3">
    <source>
        <dbReference type="Proteomes" id="UP000593571"/>
    </source>
</evidence>
<dbReference type="EMBL" id="JACASE010000006">
    <property type="protein sequence ID" value="KAF6455666.1"/>
    <property type="molecule type" value="Genomic_DNA"/>
</dbReference>